<proteinExistence type="predicted"/>
<dbReference type="STRING" id="84022.CACET_c09960"/>
<dbReference type="RefSeq" id="WP_044823367.1">
    <property type="nucleotide sequence ID" value="NZ_CP009687.1"/>
</dbReference>
<dbReference type="InterPro" id="IPR014199">
    <property type="entry name" value="Spore_YtxC"/>
</dbReference>
<reference evidence="1 2" key="1">
    <citation type="submission" date="2014-10" db="EMBL/GenBank/DDBJ databases">
        <title>Genome sequence of Clostridium aceticum DSM 1496.</title>
        <authorList>
            <person name="Poehlein A."/>
            <person name="Schiel-Bengelsdorf B."/>
            <person name="Gottschalk G."/>
            <person name="Duerre P."/>
            <person name="Daniel R."/>
        </authorList>
    </citation>
    <scope>NUCLEOTIDE SEQUENCE [LARGE SCALE GENOMIC DNA]</scope>
    <source>
        <strain evidence="1 2">DSM 1496</strain>
    </source>
</reference>
<evidence type="ECO:0000313" key="2">
    <source>
        <dbReference type="Proteomes" id="UP000035704"/>
    </source>
</evidence>
<sequence length="303" mass="36168">MNLLSIIVEENVEELQQQLSKQIEPFKNEEIEIDESVTYHESFGILEYNVKIESVKNYPISDFINIFKYCIANGLFEYIKIYEEPLLIHKLINYDYYYFSIKERMEIENIIKVDLKNQSDRMKDAHDEVHHRKFTMIQQMMEHLKTSSQINLKGFITFRLKDYTLELQDLVERAVEDFLMNKEYNEFIKLLKYFVDIQEAKIDIVHILLEEDSKYKLYDQYGNIVNNDYLKMVATEMVDKDINYEDLLISSLITIAPNQIFIHKISNLSNVEIIKTISRVFVNKVKVCDSCDWCKVKVKVEKE</sequence>
<dbReference type="AlphaFoldDB" id="A0A0D8IDB9"/>
<dbReference type="PATRIC" id="fig|84022.5.peg.2334"/>
<dbReference type="Proteomes" id="UP000035704">
    <property type="component" value="Chromosome"/>
</dbReference>
<protein>
    <submittedName>
        <fullName evidence="1">Sporulation protein YtxC</fullName>
    </submittedName>
</protein>
<dbReference type="OrthoDB" id="2986513at2"/>
<accession>A0A0D8IDB9</accession>
<gene>
    <name evidence="1" type="primary">ytxC</name>
    <name evidence="1" type="ORF">CACET_c09960</name>
</gene>
<evidence type="ECO:0000313" key="1">
    <source>
        <dbReference type="EMBL" id="AKL94499.1"/>
    </source>
</evidence>
<dbReference type="EMBL" id="CP009687">
    <property type="protein sequence ID" value="AKL94499.1"/>
    <property type="molecule type" value="Genomic_DNA"/>
</dbReference>
<dbReference type="Pfam" id="PF08812">
    <property type="entry name" value="YtxC"/>
    <property type="match status" value="1"/>
</dbReference>
<name>A0A0D8IDB9_9CLOT</name>
<keyword evidence="2" id="KW-1185">Reference proteome</keyword>
<organism evidence="1 2">
    <name type="scientific">Clostridium aceticum</name>
    <dbReference type="NCBI Taxonomy" id="84022"/>
    <lineage>
        <taxon>Bacteria</taxon>
        <taxon>Bacillati</taxon>
        <taxon>Bacillota</taxon>
        <taxon>Clostridia</taxon>
        <taxon>Eubacteriales</taxon>
        <taxon>Clostridiaceae</taxon>
        <taxon>Clostridium</taxon>
    </lineage>
</organism>
<dbReference type="KEGG" id="cace:CACET_c09960"/>